<dbReference type="EMBL" id="WMLF01000456">
    <property type="protein sequence ID" value="MBB1246308.1"/>
    <property type="molecule type" value="Genomic_DNA"/>
</dbReference>
<dbReference type="Proteomes" id="UP000766698">
    <property type="component" value="Unassembled WGS sequence"/>
</dbReference>
<name>A0ABR6EM39_9ACTN</name>
<protein>
    <submittedName>
        <fullName evidence="6">Class I SAM-dependent methyltransferase</fullName>
    </submittedName>
</protein>
<organism evidence="6 7">
    <name type="scientific">Streptomyces durbertensis</name>
    <dbReference type="NCBI Taxonomy" id="2448886"/>
    <lineage>
        <taxon>Bacteria</taxon>
        <taxon>Bacillati</taxon>
        <taxon>Actinomycetota</taxon>
        <taxon>Actinomycetes</taxon>
        <taxon>Kitasatosporales</taxon>
        <taxon>Streptomycetaceae</taxon>
        <taxon>Streptomyces</taxon>
    </lineage>
</organism>
<dbReference type="Pfam" id="PF13649">
    <property type="entry name" value="Methyltransf_25"/>
    <property type="match status" value="1"/>
</dbReference>
<feature type="domain" description="Methyltransferase" evidence="5">
    <location>
        <begin position="63"/>
        <end position="160"/>
    </location>
</feature>
<dbReference type="CDD" id="cd02440">
    <property type="entry name" value="AdoMet_MTases"/>
    <property type="match status" value="1"/>
</dbReference>
<proteinExistence type="predicted"/>
<dbReference type="GO" id="GO:0008168">
    <property type="term" value="F:methyltransferase activity"/>
    <property type="evidence" value="ECO:0007669"/>
    <property type="project" value="UniProtKB-KW"/>
</dbReference>
<keyword evidence="7" id="KW-1185">Reference proteome</keyword>
<dbReference type="PANTHER" id="PTHR16458">
    <property type="entry name" value="GLYCINE N-METHYLTRANSFERASE"/>
    <property type="match status" value="1"/>
</dbReference>
<evidence type="ECO:0000256" key="1">
    <source>
        <dbReference type="ARBA" id="ARBA00022603"/>
    </source>
</evidence>
<dbReference type="InterPro" id="IPR029063">
    <property type="entry name" value="SAM-dependent_MTases_sf"/>
</dbReference>
<dbReference type="RefSeq" id="WP_182857578.1">
    <property type="nucleotide sequence ID" value="NZ_WMLF01000456.1"/>
</dbReference>
<dbReference type="SUPFAM" id="SSF53335">
    <property type="entry name" value="S-adenosyl-L-methionine-dependent methyltransferases"/>
    <property type="match status" value="1"/>
</dbReference>
<dbReference type="PROSITE" id="PS51600">
    <property type="entry name" value="SAM_GNMT"/>
    <property type="match status" value="1"/>
</dbReference>
<feature type="compositionally biased region" description="Low complexity" evidence="4">
    <location>
        <begin position="8"/>
        <end position="20"/>
    </location>
</feature>
<evidence type="ECO:0000259" key="5">
    <source>
        <dbReference type="Pfam" id="PF13649"/>
    </source>
</evidence>
<gene>
    <name evidence="6" type="ORF">GL263_22515</name>
</gene>
<dbReference type="InterPro" id="IPR041698">
    <property type="entry name" value="Methyltransf_25"/>
</dbReference>
<evidence type="ECO:0000313" key="7">
    <source>
        <dbReference type="Proteomes" id="UP000766698"/>
    </source>
</evidence>
<keyword evidence="3" id="KW-0949">S-adenosyl-L-methionine</keyword>
<dbReference type="PANTHER" id="PTHR16458:SF2">
    <property type="entry name" value="GLYCINE N-METHYLTRANSFERASE"/>
    <property type="match status" value="1"/>
</dbReference>
<dbReference type="Gene3D" id="3.30.46.10">
    <property type="entry name" value="Glycine N-methyltransferase, chain A, domain 1"/>
    <property type="match status" value="1"/>
</dbReference>
<feature type="region of interest" description="Disordered" evidence="4">
    <location>
        <begin position="1"/>
        <end position="20"/>
    </location>
</feature>
<accession>A0ABR6EM39</accession>
<keyword evidence="2" id="KW-0808">Transferase</keyword>
<evidence type="ECO:0000256" key="2">
    <source>
        <dbReference type="ARBA" id="ARBA00022679"/>
    </source>
</evidence>
<evidence type="ECO:0000256" key="3">
    <source>
        <dbReference type="ARBA" id="ARBA00022691"/>
    </source>
</evidence>
<evidence type="ECO:0000256" key="4">
    <source>
        <dbReference type="SAM" id="MobiDB-lite"/>
    </source>
</evidence>
<sequence>MSETLTETGDATTAAPAGPADGAAQYVDSLVDRWDDLIDWDQRRTGERGFFSELLHGCGARSVLDVAAGTGYHSVTLALSGFTVTAADGSAAMLERTRRNAARHGVELPTVHADWRGLPGRLAGGHDAVVCLGSSFPHLFDLADRRAVLREFHRLLPPGGVLVLDHRNFDAIRARRYRSSGNYYYCGDAVRVSVAHADAETCRFRYSFADGVTHHLEVYPLLRDEARELLTEAGFDTVQTFGDFSTDFDPYEADFIIHAARKA</sequence>
<dbReference type="Gene3D" id="3.40.50.150">
    <property type="entry name" value="Vaccinia Virus protein VP39"/>
    <property type="match status" value="1"/>
</dbReference>
<dbReference type="GO" id="GO:0032259">
    <property type="term" value="P:methylation"/>
    <property type="evidence" value="ECO:0007669"/>
    <property type="project" value="UniProtKB-KW"/>
</dbReference>
<reference evidence="7" key="1">
    <citation type="journal article" date="2020" name="Syst. Appl. Microbiol.">
        <title>Streptomyces alkaliterrae sp. nov., isolated from an alkaline soil, and emended descriptions of Streptomyces alkaliphilus, Streptomyces calidiresistens and Streptomyces durbertensis.</title>
        <authorList>
            <person name="Swiecimska M."/>
            <person name="Golinska P."/>
            <person name="Nouioui I."/>
            <person name="Wypij M."/>
            <person name="Rai M."/>
            <person name="Sangal V."/>
            <person name="Goodfellow M."/>
        </authorList>
    </citation>
    <scope>NUCLEOTIDE SEQUENCE [LARGE SCALE GENOMIC DNA]</scope>
    <source>
        <strain evidence="7">DSM 104538</strain>
    </source>
</reference>
<keyword evidence="1 6" id="KW-0489">Methyltransferase</keyword>
<comment type="caution">
    <text evidence="6">The sequence shown here is derived from an EMBL/GenBank/DDBJ whole genome shotgun (WGS) entry which is preliminary data.</text>
</comment>
<evidence type="ECO:0000313" key="6">
    <source>
        <dbReference type="EMBL" id="MBB1246308.1"/>
    </source>
</evidence>
<dbReference type="InterPro" id="IPR014369">
    <property type="entry name" value="Gly/Sar_N_MeTrfase"/>
</dbReference>